<reference evidence="1" key="1">
    <citation type="submission" date="2021-06" db="EMBL/GenBank/DDBJ databases">
        <authorList>
            <person name="Kallberg Y."/>
            <person name="Tangrot J."/>
            <person name="Rosling A."/>
        </authorList>
    </citation>
    <scope>NUCLEOTIDE SEQUENCE</scope>
    <source>
        <strain evidence="1">AU212A</strain>
    </source>
</reference>
<dbReference type="EMBL" id="CAJVPM010002992">
    <property type="protein sequence ID" value="CAG8495608.1"/>
    <property type="molecule type" value="Genomic_DNA"/>
</dbReference>
<comment type="caution">
    <text evidence="1">The sequence shown here is derived from an EMBL/GenBank/DDBJ whole genome shotgun (WGS) entry which is preliminary data.</text>
</comment>
<gene>
    <name evidence="1" type="ORF">SCALOS_LOCUS3019</name>
</gene>
<name>A0ACA9KXJ4_9GLOM</name>
<keyword evidence="2" id="KW-1185">Reference proteome</keyword>
<dbReference type="Proteomes" id="UP000789860">
    <property type="component" value="Unassembled WGS sequence"/>
</dbReference>
<sequence>MDSLDFCTNYKIANSLDDHELSHQDNFEVLPEDSSAHNIATDENSEPEHGNYIEVDYLDLGDLIEHEIQELTTEAQIDGVADVAYQTHLVVNLDNAVIQDKTAKEIANLIITEIEEMSKKFGDTVGQFYYFCCQSIEAKSENYKDSNRKWWIRYDFINAIEVNIFHGSLHPRSDLCIELPDELQEEIKAHSHLTAIELKNHFQKLFQRYDNHIESACKLLSEYECHSFQHCLEIKDSDATAIGFIMPLLEKIKNFNISINEIYFDATYKTARGRYELYGTIADVEGTGFPIAYLILDTTKVSNTSTSTGKRRKIIELFLATIKTRNINPDFVFTDKDFAEINAATNVWGHSCETQLHITYDINQAMNEFDFINPAFYPTEDDCDPKKYIVCLSTCQSIVLVLMQKHFDMHPLIPVDAQGNTLTSTNIRQNAIVTGVITPWWWDDFKKAWNTADTKDQNININVKGKRKRSINKKTTDSKSSYFTDINCWVCSCPAFLGNNFIRRTTPPFLVLKDYESDRVTPDTSSIVPFEMETNINNMSYSIDIDEDLEEEARFYVESN</sequence>
<evidence type="ECO:0000313" key="2">
    <source>
        <dbReference type="Proteomes" id="UP000789860"/>
    </source>
</evidence>
<evidence type="ECO:0000313" key="1">
    <source>
        <dbReference type="EMBL" id="CAG8495608.1"/>
    </source>
</evidence>
<organism evidence="1 2">
    <name type="scientific">Scutellospora calospora</name>
    <dbReference type="NCBI Taxonomy" id="85575"/>
    <lineage>
        <taxon>Eukaryota</taxon>
        <taxon>Fungi</taxon>
        <taxon>Fungi incertae sedis</taxon>
        <taxon>Mucoromycota</taxon>
        <taxon>Glomeromycotina</taxon>
        <taxon>Glomeromycetes</taxon>
        <taxon>Diversisporales</taxon>
        <taxon>Gigasporaceae</taxon>
        <taxon>Scutellospora</taxon>
    </lineage>
</organism>
<accession>A0ACA9KXJ4</accession>
<proteinExistence type="predicted"/>
<protein>
    <submittedName>
        <fullName evidence="1">11060_t:CDS:1</fullName>
    </submittedName>
</protein>